<dbReference type="EMBL" id="LGUC01000001">
    <property type="protein sequence ID" value="KPN30791.1"/>
    <property type="molecule type" value="Genomic_DNA"/>
</dbReference>
<dbReference type="InterPro" id="IPR058452">
    <property type="entry name" value="DUF8139"/>
</dbReference>
<organism evidence="3 4">
    <name type="scientific">Halolamina pelagica</name>
    <dbReference type="NCBI Taxonomy" id="699431"/>
    <lineage>
        <taxon>Archaea</taxon>
        <taxon>Methanobacteriati</taxon>
        <taxon>Methanobacteriota</taxon>
        <taxon>Stenosarchaea group</taxon>
        <taxon>Halobacteria</taxon>
        <taxon>Halobacteriales</taxon>
        <taxon>Haloferacaceae</taxon>
    </lineage>
</organism>
<gene>
    <name evidence="3" type="ORF">SY89_01531</name>
</gene>
<dbReference type="OrthoDB" id="56871at2157"/>
<proteinExistence type="predicted"/>
<accession>A0A0P7FV83</accession>
<comment type="caution">
    <text evidence="3">The sequence shown here is derived from an EMBL/GenBank/DDBJ whole genome shotgun (WGS) entry which is preliminary data.</text>
</comment>
<name>A0A0P7FV83_9EURY</name>
<evidence type="ECO:0000313" key="4">
    <source>
        <dbReference type="Proteomes" id="UP000050535"/>
    </source>
</evidence>
<dbReference type="Proteomes" id="UP000050535">
    <property type="component" value="Unassembled WGS sequence"/>
</dbReference>
<keyword evidence="4" id="KW-1185">Reference proteome</keyword>
<evidence type="ECO:0000313" key="3">
    <source>
        <dbReference type="EMBL" id="KPN30791.1"/>
    </source>
</evidence>
<feature type="domain" description="DUF8139" evidence="2">
    <location>
        <begin position="1"/>
        <end position="73"/>
    </location>
</feature>
<feature type="region of interest" description="Disordered" evidence="1">
    <location>
        <begin position="1"/>
        <end position="25"/>
    </location>
</feature>
<dbReference type="Pfam" id="PF26460">
    <property type="entry name" value="DUF8139"/>
    <property type="match status" value="1"/>
</dbReference>
<reference evidence="4" key="1">
    <citation type="submission" date="2013-11" db="EMBL/GenBank/DDBJ databases">
        <authorList>
            <person name="Hoang H.T."/>
            <person name="Killian M.L."/>
            <person name="Madson D.M."/>
            <person name="Arruda P.H.E."/>
            <person name="Sun D."/>
            <person name="Schwartz K.J."/>
            <person name="Yoon K."/>
        </authorList>
    </citation>
    <scope>NUCLEOTIDE SEQUENCE [LARGE SCALE GENOMIC DNA]</scope>
    <source>
        <strain evidence="4">CDK2</strain>
    </source>
</reference>
<protein>
    <recommendedName>
        <fullName evidence="2">DUF8139 domain-containing protein</fullName>
    </recommendedName>
</protein>
<evidence type="ECO:0000256" key="1">
    <source>
        <dbReference type="SAM" id="MobiDB-lite"/>
    </source>
</evidence>
<dbReference type="AlphaFoldDB" id="A0A0P7FV83"/>
<dbReference type="RefSeq" id="WP_054583645.1">
    <property type="nucleotide sequence ID" value="NZ_LGUC01000001.1"/>
</dbReference>
<evidence type="ECO:0000259" key="2">
    <source>
        <dbReference type="Pfam" id="PF26460"/>
    </source>
</evidence>
<sequence length="76" mass="8715">MQRFAEGDRVRIDIPDKTDPDHDRWHDTLGTVVAVREDDAGVETGDERDGVEYRVEGDGGESMWFRWRDVRPAGGR</sequence>